<evidence type="ECO:0000313" key="3">
    <source>
        <dbReference type="Proteomes" id="UP000000311"/>
    </source>
</evidence>
<dbReference type="AlphaFoldDB" id="E2B0A7"/>
<feature type="compositionally biased region" description="Basic and acidic residues" evidence="1">
    <location>
        <begin position="356"/>
        <end position="371"/>
    </location>
</feature>
<name>E2B0A7_CAMFO</name>
<feature type="compositionally biased region" description="Basic and acidic residues" evidence="1">
    <location>
        <begin position="21"/>
        <end position="30"/>
    </location>
</feature>
<feature type="region of interest" description="Disordered" evidence="1">
    <location>
        <begin position="1"/>
        <end position="47"/>
    </location>
</feature>
<evidence type="ECO:0000313" key="2">
    <source>
        <dbReference type="EMBL" id="EFN60887.1"/>
    </source>
</evidence>
<proteinExistence type="predicted"/>
<gene>
    <name evidence="2" type="ORF">EAG_09274</name>
</gene>
<keyword evidence="3" id="KW-1185">Reference proteome</keyword>
<dbReference type="Proteomes" id="UP000000311">
    <property type="component" value="Unassembled WGS sequence"/>
</dbReference>
<evidence type="ECO:0000256" key="1">
    <source>
        <dbReference type="SAM" id="MobiDB-lite"/>
    </source>
</evidence>
<feature type="region of interest" description="Disordered" evidence="1">
    <location>
        <begin position="332"/>
        <end position="386"/>
    </location>
</feature>
<protein>
    <recommendedName>
        <fullName evidence="4">DUF4806 domain-containing protein</fullName>
    </recommendedName>
</protein>
<evidence type="ECO:0008006" key="4">
    <source>
        <dbReference type="Google" id="ProtNLM"/>
    </source>
</evidence>
<dbReference type="OrthoDB" id="7554265at2759"/>
<organism evidence="3">
    <name type="scientific">Camponotus floridanus</name>
    <name type="common">Florida carpenter ant</name>
    <dbReference type="NCBI Taxonomy" id="104421"/>
    <lineage>
        <taxon>Eukaryota</taxon>
        <taxon>Metazoa</taxon>
        <taxon>Ecdysozoa</taxon>
        <taxon>Arthropoda</taxon>
        <taxon>Hexapoda</taxon>
        <taxon>Insecta</taxon>
        <taxon>Pterygota</taxon>
        <taxon>Neoptera</taxon>
        <taxon>Endopterygota</taxon>
        <taxon>Hymenoptera</taxon>
        <taxon>Apocrita</taxon>
        <taxon>Aculeata</taxon>
        <taxon>Formicoidea</taxon>
        <taxon>Formicidae</taxon>
        <taxon>Formicinae</taxon>
        <taxon>Camponotus</taxon>
    </lineage>
</organism>
<feature type="compositionally biased region" description="Acidic residues" evidence="1">
    <location>
        <begin position="372"/>
        <end position="386"/>
    </location>
</feature>
<dbReference type="STRING" id="104421.E2B0A7"/>
<accession>E2B0A7</accession>
<dbReference type="InParanoid" id="E2B0A7"/>
<reference evidence="2 3" key="1">
    <citation type="journal article" date="2010" name="Science">
        <title>Genomic comparison of the ants Camponotus floridanus and Harpegnathos saltator.</title>
        <authorList>
            <person name="Bonasio R."/>
            <person name="Zhang G."/>
            <person name="Ye C."/>
            <person name="Mutti N.S."/>
            <person name="Fang X."/>
            <person name="Qin N."/>
            <person name="Donahue G."/>
            <person name="Yang P."/>
            <person name="Li Q."/>
            <person name="Li C."/>
            <person name="Zhang P."/>
            <person name="Huang Z."/>
            <person name="Berger S.L."/>
            <person name="Reinberg D."/>
            <person name="Wang J."/>
            <person name="Liebig J."/>
        </authorList>
    </citation>
    <scope>NUCLEOTIDE SEQUENCE [LARGE SCALE GENOMIC DNA]</scope>
    <source>
        <strain evidence="3">C129</strain>
    </source>
</reference>
<dbReference type="EMBL" id="GL444487">
    <property type="protein sequence ID" value="EFN60887.1"/>
    <property type="molecule type" value="Genomic_DNA"/>
</dbReference>
<sequence>MTDRPKRQNIHKPRRYQTTSSEEREVERSSGRKTPMEQQQSSQLDDDVAELRGVLENDSPNRVMHVHPDQSLTYTQSSINNYKEHISNTPHVNDTTHLFCTQPFTQTTQTFSPSVTSHAPITYTQLLNVNHTTQTHSNNSLQQLNYAPQNYNTTQTFTHDPHASTHTQHIRSGLNTLYDPKFQPFNIWPNDSHRLSSVPPSSQTTGDFYNVKPEIEKIHEKLDKILQQTSNRSRKHTPEKPAFLPISPIADVNYLIFIGGFNAKESIHLCVKEIFQDRLMTSYTWFGRENQRPLFNTRLVKAIYDAVCENKNFEKPMRATFQMYMRDMAVRTAKQRNRNKVRNNLDRAQRGHQNKRAHDLWNDEHDEHNEHEDEDEIAQSEGTEEN</sequence>